<evidence type="ECO:0000313" key="3">
    <source>
        <dbReference type="Proteomes" id="UP001333710"/>
    </source>
</evidence>
<proteinExistence type="predicted"/>
<keyword evidence="3" id="KW-1185">Reference proteome</keyword>
<dbReference type="EMBL" id="AP027272">
    <property type="protein sequence ID" value="BDX07609.1"/>
    <property type="molecule type" value="Genomic_DNA"/>
</dbReference>
<keyword evidence="1" id="KW-0732">Signal</keyword>
<dbReference type="Proteomes" id="UP001333710">
    <property type="component" value="Chromosome"/>
</dbReference>
<feature type="signal peptide" evidence="1">
    <location>
        <begin position="1"/>
        <end position="26"/>
    </location>
</feature>
<organism evidence="2 3">
    <name type="scientific">Planctobacterium marinum</name>
    <dbReference type="NCBI Taxonomy" id="1631968"/>
    <lineage>
        <taxon>Bacteria</taxon>
        <taxon>Pseudomonadati</taxon>
        <taxon>Pseudomonadota</taxon>
        <taxon>Gammaproteobacteria</taxon>
        <taxon>Alteromonadales</taxon>
        <taxon>Alteromonadaceae</taxon>
        <taxon>Planctobacterium</taxon>
    </lineage>
</organism>
<evidence type="ECO:0000313" key="2">
    <source>
        <dbReference type="EMBL" id="BDX07609.1"/>
    </source>
</evidence>
<dbReference type="AlphaFoldDB" id="A0AA48KTJ4"/>
<accession>A0AA48KTJ4</accession>
<evidence type="ECO:0000256" key="1">
    <source>
        <dbReference type="SAM" id="SignalP"/>
    </source>
</evidence>
<gene>
    <name evidence="2" type="ORF">MACH26_31300</name>
</gene>
<name>A0AA48KTJ4_9ALTE</name>
<reference evidence="2" key="1">
    <citation type="submission" date="2023-01" db="EMBL/GenBank/DDBJ databases">
        <title>Complete genome sequence of Planctobacterium marinum strain Dej080120_11.</title>
        <authorList>
            <person name="Ueki S."/>
            <person name="Maruyama F."/>
        </authorList>
    </citation>
    <scope>NUCLEOTIDE SEQUENCE</scope>
    <source>
        <strain evidence="2">Dej080120_11</strain>
    </source>
</reference>
<dbReference type="RefSeq" id="WP_338293658.1">
    <property type="nucleotide sequence ID" value="NZ_AP027272.1"/>
</dbReference>
<dbReference type="KEGG" id="pmaw:MACH26_31300"/>
<sequence length="169" mass="18051">MKITHRLEIKALMASTALLFAGNAISGDLFELNKKGLGSQQNPTVQAKLSSTHISLNVQGASHGGTISISGPAGFAHTIEFSGSSETVNLLESDSLLAKNNQLPPGRYNYQITTHVGPLKLIRDTMNNGRGENNFTYAGKPVFHSGSFIVEGGSIKQFAQTNEPAPARW</sequence>
<protein>
    <submittedName>
        <fullName evidence="2">Uncharacterized protein</fullName>
    </submittedName>
</protein>
<feature type="chain" id="PRO_5041383115" evidence="1">
    <location>
        <begin position="27"/>
        <end position="169"/>
    </location>
</feature>